<feature type="compositionally biased region" description="Acidic residues" evidence="1">
    <location>
        <begin position="120"/>
        <end position="132"/>
    </location>
</feature>
<reference evidence="2 3" key="1">
    <citation type="submission" date="2009-11" db="EMBL/GenBank/DDBJ databases">
        <title>Annotation of Allomyces macrogynus ATCC 38327.</title>
        <authorList>
            <consortium name="The Broad Institute Genome Sequencing Platform"/>
            <person name="Russ C."/>
            <person name="Cuomo C."/>
            <person name="Burger G."/>
            <person name="Gray M.W."/>
            <person name="Holland P.W.H."/>
            <person name="King N."/>
            <person name="Lang F.B.F."/>
            <person name="Roger A.J."/>
            <person name="Ruiz-Trillo I."/>
            <person name="Young S.K."/>
            <person name="Zeng Q."/>
            <person name="Gargeya S."/>
            <person name="Fitzgerald M."/>
            <person name="Haas B."/>
            <person name="Abouelleil A."/>
            <person name="Alvarado L."/>
            <person name="Arachchi H.M."/>
            <person name="Berlin A."/>
            <person name="Chapman S.B."/>
            <person name="Gearin G."/>
            <person name="Goldberg J."/>
            <person name="Griggs A."/>
            <person name="Gujja S."/>
            <person name="Hansen M."/>
            <person name="Heiman D."/>
            <person name="Howarth C."/>
            <person name="Larimer J."/>
            <person name="Lui A."/>
            <person name="MacDonald P.J.P."/>
            <person name="McCowen C."/>
            <person name="Montmayeur A."/>
            <person name="Murphy C."/>
            <person name="Neiman D."/>
            <person name="Pearson M."/>
            <person name="Priest M."/>
            <person name="Roberts A."/>
            <person name="Saif S."/>
            <person name="Shea T."/>
            <person name="Sisk P."/>
            <person name="Stolte C."/>
            <person name="Sykes S."/>
            <person name="Wortman J."/>
            <person name="Nusbaum C."/>
            <person name="Birren B."/>
        </authorList>
    </citation>
    <scope>NUCLEOTIDE SEQUENCE [LARGE SCALE GENOMIC DNA]</scope>
    <source>
        <strain evidence="2 3">ATCC 38327</strain>
    </source>
</reference>
<protein>
    <submittedName>
        <fullName evidence="2">YisB</fullName>
    </submittedName>
</protein>
<organism evidence="2 3">
    <name type="scientific">Allomyces macrogynus (strain ATCC 38327)</name>
    <name type="common">Allomyces javanicus var. macrogynus</name>
    <dbReference type="NCBI Taxonomy" id="578462"/>
    <lineage>
        <taxon>Eukaryota</taxon>
        <taxon>Fungi</taxon>
        <taxon>Fungi incertae sedis</taxon>
        <taxon>Blastocladiomycota</taxon>
        <taxon>Blastocladiomycetes</taxon>
        <taxon>Blastocladiales</taxon>
        <taxon>Blastocladiaceae</taxon>
        <taxon>Allomyces</taxon>
    </lineage>
</organism>
<dbReference type="STRING" id="578462.A0A0L0S7I5"/>
<evidence type="ECO:0000256" key="1">
    <source>
        <dbReference type="SAM" id="MobiDB-lite"/>
    </source>
</evidence>
<name>A0A0L0S7I5_ALLM3</name>
<dbReference type="PANTHER" id="PTHR37827:SF1">
    <property type="entry name" value="HNH DOMAIN-CONTAINING PROTEIN"/>
    <property type="match status" value="1"/>
</dbReference>
<evidence type="ECO:0000313" key="3">
    <source>
        <dbReference type="Proteomes" id="UP000054350"/>
    </source>
</evidence>
<dbReference type="EMBL" id="GG745332">
    <property type="protein sequence ID" value="KNE58314.1"/>
    <property type="molecule type" value="Genomic_DNA"/>
</dbReference>
<evidence type="ECO:0000313" key="2">
    <source>
        <dbReference type="EMBL" id="KNE58314.1"/>
    </source>
</evidence>
<keyword evidence="3" id="KW-1185">Reference proteome</keyword>
<dbReference type="VEuPathDB" id="FungiDB:AMAG_05122"/>
<feature type="region of interest" description="Disordered" evidence="1">
    <location>
        <begin position="117"/>
        <end position="137"/>
    </location>
</feature>
<dbReference type="eggNOG" id="ENOG502S89B">
    <property type="taxonomic scope" value="Eukaryota"/>
</dbReference>
<dbReference type="OrthoDB" id="4850648at2759"/>
<dbReference type="PANTHER" id="PTHR37827">
    <property type="entry name" value="TUDOR DOMAIN-CONTAINING PROTEIN"/>
    <property type="match status" value="1"/>
</dbReference>
<dbReference type="AlphaFoldDB" id="A0A0L0S7I5"/>
<gene>
    <name evidence="2" type="ORF">AMAG_05122</name>
</gene>
<reference evidence="3" key="2">
    <citation type="submission" date="2009-11" db="EMBL/GenBank/DDBJ databases">
        <title>The Genome Sequence of Allomyces macrogynus strain ATCC 38327.</title>
        <authorList>
            <consortium name="The Broad Institute Genome Sequencing Platform"/>
            <person name="Russ C."/>
            <person name="Cuomo C."/>
            <person name="Shea T."/>
            <person name="Young S.K."/>
            <person name="Zeng Q."/>
            <person name="Koehrsen M."/>
            <person name="Haas B."/>
            <person name="Borodovsky M."/>
            <person name="Guigo R."/>
            <person name="Alvarado L."/>
            <person name="Berlin A."/>
            <person name="Borenstein D."/>
            <person name="Chen Z."/>
            <person name="Engels R."/>
            <person name="Freedman E."/>
            <person name="Gellesch M."/>
            <person name="Goldberg J."/>
            <person name="Griggs A."/>
            <person name="Gujja S."/>
            <person name="Heiman D."/>
            <person name="Hepburn T."/>
            <person name="Howarth C."/>
            <person name="Jen D."/>
            <person name="Larson L."/>
            <person name="Lewis B."/>
            <person name="Mehta T."/>
            <person name="Park D."/>
            <person name="Pearson M."/>
            <person name="Roberts A."/>
            <person name="Saif S."/>
            <person name="Shenoy N."/>
            <person name="Sisk P."/>
            <person name="Stolte C."/>
            <person name="Sykes S."/>
            <person name="Walk T."/>
            <person name="White J."/>
            <person name="Yandava C."/>
            <person name="Burger G."/>
            <person name="Gray M.W."/>
            <person name="Holland P.W.H."/>
            <person name="King N."/>
            <person name="Lang F.B.F."/>
            <person name="Roger A.J."/>
            <person name="Ruiz-Trillo I."/>
            <person name="Lander E."/>
            <person name="Nusbaum C."/>
        </authorList>
    </citation>
    <scope>NUCLEOTIDE SEQUENCE [LARGE SCALE GENOMIC DNA]</scope>
    <source>
        <strain evidence="3">ATCC 38327</strain>
    </source>
</reference>
<dbReference type="Proteomes" id="UP000054350">
    <property type="component" value="Unassembled WGS sequence"/>
</dbReference>
<sequence>MSPVPPALSPHMQLVKVLRVLLALYFGKWIKRPRSDEDDDDASMLFDVTNHLADECFDYAGQMGVPESTLYAVVHPVLCDWDVITPDDAAAQLAVQLLADDLAEALPDLGAFLALHGDPDEGSDDEDDDEKEGEPGTCELCTRGPMRLSFHHLIPKKVHKKMFKRGLYSKEEMHTRGAMLCRQCHSAVHRFFDHETLAMQYATVADLLGAEEVQRWVAFQSKQKIRQRALR</sequence>
<accession>A0A0L0S7I5</accession>
<proteinExistence type="predicted"/>